<dbReference type="InterPro" id="IPR037518">
    <property type="entry name" value="MPN"/>
</dbReference>
<feature type="domain" description="MPN" evidence="6">
    <location>
        <begin position="105"/>
        <end position="227"/>
    </location>
</feature>
<dbReference type="InterPro" id="IPR001405">
    <property type="entry name" value="UPF0758"/>
</dbReference>
<gene>
    <name evidence="7" type="ORF">SCFA_180054</name>
</gene>
<name>A0A485LX53_9ZZZZ</name>
<evidence type="ECO:0000256" key="1">
    <source>
        <dbReference type="ARBA" id="ARBA00022670"/>
    </source>
</evidence>
<evidence type="ECO:0000259" key="6">
    <source>
        <dbReference type="PROSITE" id="PS50249"/>
    </source>
</evidence>
<dbReference type="GO" id="GO:0046872">
    <property type="term" value="F:metal ion binding"/>
    <property type="evidence" value="ECO:0007669"/>
    <property type="project" value="UniProtKB-KW"/>
</dbReference>
<dbReference type="Pfam" id="PF20582">
    <property type="entry name" value="UPF0758_N"/>
    <property type="match status" value="1"/>
</dbReference>
<protein>
    <recommendedName>
        <fullName evidence="6">MPN domain-containing protein</fullName>
    </recommendedName>
</protein>
<dbReference type="GO" id="GO:0006508">
    <property type="term" value="P:proteolysis"/>
    <property type="evidence" value="ECO:0007669"/>
    <property type="project" value="UniProtKB-KW"/>
</dbReference>
<dbReference type="Gene3D" id="3.40.140.10">
    <property type="entry name" value="Cytidine Deaminase, domain 2"/>
    <property type="match status" value="1"/>
</dbReference>
<keyword evidence="5" id="KW-0482">Metalloprotease</keyword>
<keyword evidence="3" id="KW-0378">Hydrolase</keyword>
<dbReference type="PROSITE" id="PS50249">
    <property type="entry name" value="MPN"/>
    <property type="match status" value="1"/>
</dbReference>
<dbReference type="GO" id="GO:0008237">
    <property type="term" value="F:metallopeptidase activity"/>
    <property type="evidence" value="ECO:0007669"/>
    <property type="project" value="UniProtKB-KW"/>
</dbReference>
<dbReference type="InterPro" id="IPR020891">
    <property type="entry name" value="UPF0758_CS"/>
</dbReference>
<dbReference type="PANTHER" id="PTHR30471">
    <property type="entry name" value="DNA REPAIR PROTEIN RADC"/>
    <property type="match status" value="1"/>
</dbReference>
<dbReference type="PANTHER" id="PTHR30471:SF3">
    <property type="entry name" value="UPF0758 PROTEIN YEES-RELATED"/>
    <property type="match status" value="1"/>
</dbReference>
<evidence type="ECO:0000256" key="5">
    <source>
        <dbReference type="ARBA" id="ARBA00023049"/>
    </source>
</evidence>
<dbReference type="InterPro" id="IPR025657">
    <property type="entry name" value="RadC_JAB"/>
</dbReference>
<evidence type="ECO:0000256" key="3">
    <source>
        <dbReference type="ARBA" id="ARBA00022801"/>
    </source>
</evidence>
<keyword evidence="2" id="KW-0479">Metal-binding</keyword>
<proteinExistence type="predicted"/>
<reference evidence="7" key="1">
    <citation type="submission" date="2019-03" db="EMBL/GenBank/DDBJ databases">
        <authorList>
            <person name="Hao L."/>
        </authorList>
    </citation>
    <scope>NUCLEOTIDE SEQUENCE</scope>
</reference>
<dbReference type="EMBL" id="CAADRM010000079">
    <property type="protein sequence ID" value="VFU13367.1"/>
    <property type="molecule type" value="Genomic_DNA"/>
</dbReference>
<keyword evidence="1" id="KW-0645">Protease</keyword>
<dbReference type="CDD" id="cd08071">
    <property type="entry name" value="MPN_DUF2466"/>
    <property type="match status" value="1"/>
</dbReference>
<accession>A0A485LX53</accession>
<keyword evidence="4" id="KW-0862">Zinc</keyword>
<dbReference type="SUPFAM" id="SSF102712">
    <property type="entry name" value="JAB1/MPN domain"/>
    <property type="match status" value="1"/>
</dbReference>
<sequence length="229" mass="25646">MSTGEPHYTGHRSRLRSRFRDAGRGALSDYEILELLLGYAIPRKDTKPLAKELLEEYGSLRRIFDESLEALERRKGVGEYSSTLIKLVKACVIRYLEPFTEGGVILDSPEAVIRYLQAEIGGEKSEHFMLLCLNSAGRLIHVQDLCQGTVNMAHVYPREVFKTALERGASSLVLVHNHPSGSPTPSAHDERLTRALTELGESLGIPVHDHIIVTRDKAYSITLGRHIQY</sequence>
<evidence type="ECO:0000256" key="2">
    <source>
        <dbReference type="ARBA" id="ARBA00022723"/>
    </source>
</evidence>
<evidence type="ECO:0000313" key="7">
    <source>
        <dbReference type="EMBL" id="VFU13367.1"/>
    </source>
</evidence>
<dbReference type="PROSITE" id="PS01302">
    <property type="entry name" value="UPF0758"/>
    <property type="match status" value="1"/>
</dbReference>
<evidence type="ECO:0000256" key="4">
    <source>
        <dbReference type="ARBA" id="ARBA00022833"/>
    </source>
</evidence>
<dbReference type="NCBIfam" id="NF000642">
    <property type="entry name" value="PRK00024.1"/>
    <property type="match status" value="1"/>
</dbReference>
<dbReference type="SUPFAM" id="SSF47781">
    <property type="entry name" value="RuvA domain 2-like"/>
    <property type="match status" value="1"/>
</dbReference>
<dbReference type="InterPro" id="IPR046778">
    <property type="entry name" value="UPF0758_N"/>
</dbReference>
<dbReference type="NCBIfam" id="TIGR00608">
    <property type="entry name" value="radc"/>
    <property type="match status" value="1"/>
</dbReference>
<dbReference type="AlphaFoldDB" id="A0A485LX53"/>
<dbReference type="Pfam" id="PF04002">
    <property type="entry name" value="RadC"/>
    <property type="match status" value="1"/>
</dbReference>
<dbReference type="InterPro" id="IPR010994">
    <property type="entry name" value="RuvA_2-like"/>
</dbReference>
<organism evidence="7">
    <name type="scientific">anaerobic digester metagenome</name>
    <dbReference type="NCBI Taxonomy" id="1263854"/>
    <lineage>
        <taxon>unclassified sequences</taxon>
        <taxon>metagenomes</taxon>
        <taxon>ecological metagenomes</taxon>
    </lineage>
</organism>